<dbReference type="Proteomes" id="UP000076503">
    <property type="component" value="Unassembled WGS sequence"/>
</dbReference>
<keyword evidence="3" id="KW-0479">Metal-binding</keyword>
<evidence type="ECO:0000259" key="7">
    <source>
        <dbReference type="Pfam" id="PF01551"/>
    </source>
</evidence>
<keyword evidence="5" id="KW-0862">Zinc</keyword>
<evidence type="ECO:0000256" key="4">
    <source>
        <dbReference type="ARBA" id="ARBA00022801"/>
    </source>
</evidence>
<dbReference type="SUPFAM" id="SSF51261">
    <property type="entry name" value="Duplicated hybrid motif"/>
    <property type="match status" value="1"/>
</dbReference>
<name>A0A167GPE9_9GAMM</name>
<organism evidence="8 9">
    <name type="scientific">Pseudoalteromonas luteoviolacea H33</name>
    <dbReference type="NCBI Taxonomy" id="1365251"/>
    <lineage>
        <taxon>Bacteria</taxon>
        <taxon>Pseudomonadati</taxon>
        <taxon>Pseudomonadota</taxon>
        <taxon>Gammaproteobacteria</taxon>
        <taxon>Alteromonadales</taxon>
        <taxon>Pseudoalteromonadaceae</taxon>
        <taxon>Pseudoalteromonas</taxon>
    </lineage>
</organism>
<dbReference type="Gene3D" id="2.70.70.10">
    <property type="entry name" value="Glucose Permease (Domain IIA)"/>
    <property type="match status" value="1"/>
</dbReference>
<dbReference type="PANTHER" id="PTHR21666">
    <property type="entry name" value="PEPTIDASE-RELATED"/>
    <property type="match status" value="1"/>
</dbReference>
<evidence type="ECO:0000256" key="6">
    <source>
        <dbReference type="ARBA" id="ARBA00023049"/>
    </source>
</evidence>
<accession>A0A167GPE9</accession>
<keyword evidence="6" id="KW-0482">Metalloprotease</keyword>
<keyword evidence="2" id="KW-0645">Protease</keyword>
<dbReference type="PANTHER" id="PTHR21666:SF288">
    <property type="entry name" value="CELL DIVISION PROTEIN YTFB"/>
    <property type="match status" value="1"/>
</dbReference>
<sequence>MIKNSILITAALVVGVACTSENVDKVAYKQTPDDHASIEEATSKITVTSIKTEKARSQIVRVGAGENLMGVLKRFDVTTSQVISLIGAVKPWLDLNKLATGQMIQVTLNENGDFKAISIGVKFATIITATLAEQGWQVKESELETEFVDRHIQVNIGRSFYNSALDTGMDAEVIQRAIAILSYQVDFQRSLQETDVFEVIYQSTQLINPHALSSESDLNKVRYIKLTVAGQVHALYLFEVGDDKFERFYYADGRPVQSFLLKTPLNGARLSSTFGHRKHPILGFTRLHKGLDFAATVGTPVFAAGDGKILKANWGGSFGNRVTIKHANGYQTLYAHLRSFAKGLKAGHIVKQGEVIGYLGNTGLSQAPHLHYEVHKDGHAINPLKLNMPQLTEQTLSGMELAAFLNTVSRIEGQLQQHHKLQSESSELVFNYILKENLQ</sequence>
<gene>
    <name evidence="8" type="ORF">N476_06410</name>
</gene>
<evidence type="ECO:0000256" key="3">
    <source>
        <dbReference type="ARBA" id="ARBA00022723"/>
    </source>
</evidence>
<evidence type="ECO:0000256" key="5">
    <source>
        <dbReference type="ARBA" id="ARBA00022833"/>
    </source>
</evidence>
<keyword evidence="4" id="KW-0378">Hydrolase</keyword>
<evidence type="ECO:0000313" key="8">
    <source>
        <dbReference type="EMBL" id="KZN56254.1"/>
    </source>
</evidence>
<evidence type="ECO:0000256" key="2">
    <source>
        <dbReference type="ARBA" id="ARBA00022670"/>
    </source>
</evidence>
<dbReference type="InterPro" id="IPR050570">
    <property type="entry name" value="Cell_wall_metabolism_enzyme"/>
</dbReference>
<evidence type="ECO:0000313" key="9">
    <source>
        <dbReference type="Proteomes" id="UP000076503"/>
    </source>
</evidence>
<reference evidence="8 9" key="1">
    <citation type="submission" date="2013-07" db="EMBL/GenBank/DDBJ databases">
        <title>Comparative Genomic and Metabolomic Analysis of Twelve Strains of Pseudoalteromonas luteoviolacea.</title>
        <authorList>
            <person name="Vynne N.G."/>
            <person name="Mansson M."/>
            <person name="Gram L."/>
        </authorList>
    </citation>
    <scope>NUCLEOTIDE SEQUENCE [LARGE SCALE GENOMIC DNA]</scope>
    <source>
        <strain evidence="8 9">H33</strain>
    </source>
</reference>
<dbReference type="Pfam" id="PF01551">
    <property type="entry name" value="Peptidase_M23"/>
    <property type="match status" value="1"/>
</dbReference>
<dbReference type="PROSITE" id="PS51257">
    <property type="entry name" value="PROKAR_LIPOPROTEIN"/>
    <property type="match status" value="1"/>
</dbReference>
<dbReference type="AlphaFoldDB" id="A0A167GPE9"/>
<comment type="cofactor">
    <cofactor evidence="1">
        <name>Zn(2+)</name>
        <dbReference type="ChEBI" id="CHEBI:29105"/>
    </cofactor>
</comment>
<dbReference type="CDD" id="cd12797">
    <property type="entry name" value="M23_peptidase"/>
    <property type="match status" value="1"/>
</dbReference>
<dbReference type="OrthoDB" id="9805070at2"/>
<dbReference type="GO" id="GO:0006508">
    <property type="term" value="P:proteolysis"/>
    <property type="evidence" value="ECO:0007669"/>
    <property type="project" value="UniProtKB-KW"/>
</dbReference>
<dbReference type="InterPro" id="IPR011055">
    <property type="entry name" value="Dup_hybrid_motif"/>
</dbReference>
<comment type="caution">
    <text evidence="8">The sequence shown here is derived from an EMBL/GenBank/DDBJ whole genome shotgun (WGS) entry which is preliminary data.</text>
</comment>
<dbReference type="RefSeq" id="WP_063359947.1">
    <property type="nucleotide sequence ID" value="NZ_AUXZ01000002.1"/>
</dbReference>
<dbReference type="GO" id="GO:0004222">
    <property type="term" value="F:metalloendopeptidase activity"/>
    <property type="evidence" value="ECO:0007669"/>
    <property type="project" value="TreeGrafter"/>
</dbReference>
<dbReference type="Gene3D" id="3.10.450.350">
    <property type="match status" value="2"/>
</dbReference>
<protein>
    <recommendedName>
        <fullName evidence="7">M23ase beta-sheet core domain-containing protein</fullName>
    </recommendedName>
</protein>
<dbReference type="PATRIC" id="fig|1365251.3.peg.130"/>
<proteinExistence type="predicted"/>
<dbReference type="GO" id="GO:0046872">
    <property type="term" value="F:metal ion binding"/>
    <property type="evidence" value="ECO:0007669"/>
    <property type="project" value="UniProtKB-KW"/>
</dbReference>
<evidence type="ECO:0000256" key="1">
    <source>
        <dbReference type="ARBA" id="ARBA00001947"/>
    </source>
</evidence>
<dbReference type="EMBL" id="AUXZ01000002">
    <property type="protein sequence ID" value="KZN56254.1"/>
    <property type="molecule type" value="Genomic_DNA"/>
</dbReference>
<dbReference type="InterPro" id="IPR016047">
    <property type="entry name" value="M23ase_b-sheet_dom"/>
</dbReference>
<feature type="domain" description="M23ase beta-sheet core" evidence="7">
    <location>
        <begin position="287"/>
        <end position="383"/>
    </location>
</feature>